<dbReference type="AlphaFoldDB" id="A0A848BBW6"/>
<keyword evidence="1" id="KW-0472">Membrane</keyword>
<dbReference type="InterPro" id="IPR021320">
    <property type="entry name" value="DUF2905"/>
</dbReference>
<evidence type="ECO:0000313" key="2">
    <source>
        <dbReference type="EMBL" id="NMD99882.1"/>
    </source>
</evidence>
<dbReference type="Proteomes" id="UP000543804">
    <property type="component" value="Unassembled WGS sequence"/>
</dbReference>
<dbReference type="EMBL" id="JABAFA010000072">
    <property type="protein sequence ID" value="NMD99882.1"/>
    <property type="molecule type" value="Genomic_DNA"/>
</dbReference>
<feature type="transmembrane region" description="Helical" evidence="1">
    <location>
        <begin position="44"/>
        <end position="65"/>
    </location>
</feature>
<protein>
    <submittedName>
        <fullName evidence="2">DUF2905 domain-containing protein</fullName>
    </submittedName>
</protein>
<dbReference type="RefSeq" id="WP_170078075.1">
    <property type="nucleotide sequence ID" value="NZ_JABAFA010000072.1"/>
</dbReference>
<proteinExistence type="predicted"/>
<evidence type="ECO:0000313" key="3">
    <source>
        <dbReference type="Proteomes" id="UP000543804"/>
    </source>
</evidence>
<sequence length="67" mass="7212">MGKFLISAGVLLVIAGLLVEFGEKFLPLGHLPGDIHITSEHGSIYFPVVTCVIISVILSALLNFFSR</sequence>
<reference evidence="2 3" key="1">
    <citation type="submission" date="2020-04" db="EMBL/GenBank/DDBJ databases">
        <authorList>
            <person name="Hitch T.C.A."/>
            <person name="Wylensek D."/>
            <person name="Clavel T."/>
        </authorList>
    </citation>
    <scope>NUCLEOTIDE SEQUENCE [LARGE SCALE GENOMIC DNA]</scope>
    <source>
        <strain evidence="2 3">PG-130-P53-12</strain>
    </source>
</reference>
<dbReference type="PANTHER" id="PTHR36443:SF1">
    <property type="entry name" value="BSR5223 PROTEIN"/>
    <property type="match status" value="1"/>
</dbReference>
<organism evidence="2 3">
    <name type="scientific">Selenomonas bovis</name>
    <dbReference type="NCBI Taxonomy" id="416586"/>
    <lineage>
        <taxon>Bacteria</taxon>
        <taxon>Bacillati</taxon>
        <taxon>Bacillota</taxon>
        <taxon>Negativicutes</taxon>
        <taxon>Selenomonadales</taxon>
        <taxon>Selenomonadaceae</taxon>
        <taxon>Selenomonas</taxon>
    </lineage>
</organism>
<keyword evidence="3" id="KW-1185">Reference proteome</keyword>
<comment type="caution">
    <text evidence="2">The sequence shown here is derived from an EMBL/GenBank/DDBJ whole genome shotgun (WGS) entry which is preliminary data.</text>
</comment>
<accession>A0A848BBW6</accession>
<gene>
    <name evidence="2" type="ORF">HF878_10535</name>
</gene>
<keyword evidence="1" id="KW-1133">Transmembrane helix</keyword>
<dbReference type="PANTHER" id="PTHR36443">
    <property type="entry name" value="BSR5223 PROTEIN"/>
    <property type="match status" value="1"/>
</dbReference>
<name>A0A848BBW6_9FIRM</name>
<evidence type="ECO:0000256" key="1">
    <source>
        <dbReference type="SAM" id="Phobius"/>
    </source>
</evidence>
<keyword evidence="1" id="KW-0812">Transmembrane</keyword>
<dbReference type="Pfam" id="PF11146">
    <property type="entry name" value="DUF2905"/>
    <property type="match status" value="1"/>
</dbReference>